<feature type="domain" description="DDH" evidence="1">
    <location>
        <begin position="13"/>
        <end position="147"/>
    </location>
</feature>
<dbReference type="RefSeq" id="WP_152299005.1">
    <property type="nucleotide sequence ID" value="NZ_CP041166.1"/>
</dbReference>
<evidence type="ECO:0000259" key="1">
    <source>
        <dbReference type="Pfam" id="PF01368"/>
    </source>
</evidence>
<dbReference type="SUPFAM" id="SSF64182">
    <property type="entry name" value="DHH phosphoesterases"/>
    <property type="match status" value="1"/>
</dbReference>
<feature type="domain" description="DHHA1" evidence="2">
    <location>
        <begin position="210"/>
        <end position="309"/>
    </location>
</feature>
<dbReference type="Pfam" id="PF02272">
    <property type="entry name" value="DHHA1"/>
    <property type="match status" value="1"/>
</dbReference>
<name>A0AAJ4A2X9_9BACT</name>
<dbReference type="GO" id="GO:0003676">
    <property type="term" value="F:nucleic acid binding"/>
    <property type="evidence" value="ECO:0007669"/>
    <property type="project" value="InterPro"/>
</dbReference>
<dbReference type="KEGG" id="suln:FJR47_03080"/>
<gene>
    <name evidence="3" type="ORF">FJR47_03080</name>
</gene>
<dbReference type="Proteomes" id="UP000326061">
    <property type="component" value="Chromosome"/>
</dbReference>
<sequence length="312" mass="34857">MSEILEKIDKAGHIVVISHLNPDADSIGSASAMYSFLLQKHKKVSWFCKTQKIDQKLSFMPWFEKIRNSFPNSADLAIALDCANEKRLGTDVECELINIDHHITNSYYGDINLVKTDFISTTEILYDFFKTNDVKVNRKMATALYAGLLDDSDGFLSQKVNSKLFVTVKELLDQDADFKLCNKNIMKSISLGALRLKAVMFKNMSLKYNAKVAVFCVSDEDMRSTGAAAEDCEAPLEESLNLPYVKVALLLRQKSDFTIKGSLRSKAGVDVCKIAVKFDGGGHKERAGFDLKSVVSLEEAETKILNLIQKEL</sequence>
<dbReference type="InterPro" id="IPR001667">
    <property type="entry name" value="DDH_dom"/>
</dbReference>
<dbReference type="PANTHER" id="PTHR47618">
    <property type="entry name" value="BIFUNCTIONAL OLIGORIBONUCLEASE AND PAP PHOSPHATASE NRNA"/>
    <property type="match status" value="1"/>
</dbReference>
<organism evidence="3 4">
    <name type="scientific">Sulfurimonas xiamenensis</name>
    <dbReference type="NCBI Taxonomy" id="2590021"/>
    <lineage>
        <taxon>Bacteria</taxon>
        <taxon>Pseudomonadati</taxon>
        <taxon>Campylobacterota</taxon>
        <taxon>Epsilonproteobacteria</taxon>
        <taxon>Campylobacterales</taxon>
        <taxon>Sulfurimonadaceae</taxon>
        <taxon>Sulfurimonas</taxon>
    </lineage>
</organism>
<dbReference type="EMBL" id="CP041166">
    <property type="protein sequence ID" value="QFR42942.1"/>
    <property type="molecule type" value="Genomic_DNA"/>
</dbReference>
<accession>A0AAJ4A2X9</accession>
<dbReference type="InterPro" id="IPR038763">
    <property type="entry name" value="DHH_sf"/>
</dbReference>
<dbReference type="Gene3D" id="3.90.1640.10">
    <property type="entry name" value="inorganic pyrophosphatase (n-terminal core)"/>
    <property type="match status" value="1"/>
</dbReference>
<dbReference type="InterPro" id="IPR003156">
    <property type="entry name" value="DHHA1_dom"/>
</dbReference>
<protein>
    <submittedName>
        <fullName evidence="3">Bifunctional oligoribonuclease/PAP phosphatase NrnA</fullName>
    </submittedName>
</protein>
<dbReference type="InterPro" id="IPR051319">
    <property type="entry name" value="Oligoribo/pAp-PDE_c-di-AMP_PDE"/>
</dbReference>
<evidence type="ECO:0000313" key="4">
    <source>
        <dbReference type="Proteomes" id="UP000326061"/>
    </source>
</evidence>
<reference evidence="4" key="1">
    <citation type="submission" date="2019-06" db="EMBL/GenBank/DDBJ databases">
        <title>Sulfurimonas gotlandica sp. nov., a chemoautotrophic and psychrotolerant epsilonproteobacterium isolated from a pelagic redoxcline, and an emended description of the genus Sulfurimonas.</title>
        <authorList>
            <person name="Wang S."/>
            <person name="Jiang L."/>
            <person name="Shao Z."/>
        </authorList>
    </citation>
    <scope>NUCLEOTIDE SEQUENCE [LARGE SCALE GENOMIC DNA]</scope>
    <source>
        <strain evidence="4">1-1N</strain>
    </source>
</reference>
<keyword evidence="4" id="KW-1185">Reference proteome</keyword>
<dbReference type="AlphaFoldDB" id="A0AAJ4A2X9"/>
<proteinExistence type="predicted"/>
<dbReference type="Pfam" id="PF01368">
    <property type="entry name" value="DHH"/>
    <property type="match status" value="1"/>
</dbReference>
<evidence type="ECO:0000313" key="3">
    <source>
        <dbReference type="EMBL" id="QFR42942.1"/>
    </source>
</evidence>
<dbReference type="Gene3D" id="3.10.310.30">
    <property type="match status" value="1"/>
</dbReference>
<evidence type="ECO:0000259" key="2">
    <source>
        <dbReference type="Pfam" id="PF02272"/>
    </source>
</evidence>
<dbReference type="PANTHER" id="PTHR47618:SF1">
    <property type="entry name" value="BIFUNCTIONAL OLIGORIBONUCLEASE AND PAP PHOSPHATASE NRNA"/>
    <property type="match status" value="1"/>
</dbReference>